<name>A0A7T3RAP4_9STRA</name>
<dbReference type="GO" id="GO:0006412">
    <property type="term" value="P:translation"/>
    <property type="evidence" value="ECO:0007669"/>
    <property type="project" value="InterPro"/>
</dbReference>
<evidence type="ECO:0000313" key="1">
    <source>
        <dbReference type="EMBL" id="QPZ94125.1"/>
    </source>
</evidence>
<dbReference type="InterPro" id="IPR018130">
    <property type="entry name" value="Ribosomal_uS2_CS"/>
</dbReference>
<proteinExistence type="predicted"/>
<geneLocation type="mitochondrion" evidence="1"/>
<keyword evidence="1" id="KW-0496">Mitochondrion</keyword>
<dbReference type="GO" id="GO:0003735">
    <property type="term" value="F:structural constituent of ribosome"/>
    <property type="evidence" value="ECO:0007669"/>
    <property type="project" value="InterPro"/>
</dbReference>
<dbReference type="InterPro" id="IPR023591">
    <property type="entry name" value="Ribosomal_uS2_flav_dom_sf"/>
</dbReference>
<dbReference type="GO" id="GO:0005840">
    <property type="term" value="C:ribosome"/>
    <property type="evidence" value="ECO:0007669"/>
    <property type="project" value="UniProtKB-KW"/>
</dbReference>
<accession>A0A7T3RAP4</accession>
<dbReference type="PROSITE" id="PS00963">
    <property type="entry name" value="RIBOSOMAL_S2_2"/>
    <property type="match status" value="1"/>
</dbReference>
<dbReference type="EMBL" id="MW013551">
    <property type="protein sequence ID" value="QPZ94125.1"/>
    <property type="molecule type" value="Genomic_DNA"/>
</dbReference>
<protein>
    <submittedName>
        <fullName evidence="1">Ribosomal protein S2</fullName>
    </submittedName>
</protein>
<keyword evidence="1" id="KW-0687">Ribonucleoprotein</keyword>
<dbReference type="GeneID" id="65341119"/>
<organism evidence="1">
    <name type="scientific">Thalassiosira profunda</name>
    <dbReference type="NCBI Taxonomy" id="376140"/>
    <lineage>
        <taxon>Eukaryota</taxon>
        <taxon>Sar</taxon>
        <taxon>Stramenopiles</taxon>
        <taxon>Ochrophyta</taxon>
        <taxon>Bacillariophyta</taxon>
        <taxon>Coscinodiscophyceae</taxon>
        <taxon>Thalassiosirophycidae</taxon>
        <taxon>Thalassiosirales</taxon>
        <taxon>Thalassiosiraceae</taxon>
        <taxon>Thalassiosira</taxon>
    </lineage>
</organism>
<dbReference type="Gene3D" id="3.40.50.10490">
    <property type="entry name" value="Glucose-6-phosphate isomerase like protein, domain 1"/>
    <property type="match status" value="1"/>
</dbReference>
<gene>
    <name evidence="1" type="primary">rps2</name>
</gene>
<dbReference type="SUPFAM" id="SSF52313">
    <property type="entry name" value="Ribosomal protein S2"/>
    <property type="match status" value="1"/>
</dbReference>
<reference evidence="1" key="1">
    <citation type="submission" date="2020-09" db="EMBL/GenBank/DDBJ databases">
        <authorList>
            <person name="Liu K."/>
            <person name="Chen N."/>
        </authorList>
    </citation>
    <scope>NUCLEOTIDE SEQUENCE</scope>
    <source>
        <strain evidence="1">CNS00050</strain>
    </source>
</reference>
<dbReference type="RefSeq" id="YP_010131757.1">
    <property type="nucleotide sequence ID" value="NC_056364.1"/>
</dbReference>
<dbReference type="AlphaFoldDB" id="A0A7T3RAP4"/>
<keyword evidence="1" id="KW-0689">Ribosomal protein</keyword>
<sequence>MKTKKSKYQKYKLFKYNLLKLQIYSNKPSLNALDFSNNLLEQVEAYLKQILKVIYEYHVHQFKILFIGFPVISKLKQKKLLNFTNHNFISEKSWISGILRNRFSILTYLKLIQSQNFSKSLQLLLTIKTKPHLVIIFNQKVEPSIVNEFYKLGIPILAFDWGSLNTFKITYKALGNFNFLEKNVKLTFFFLFYSLLKKTPLKKKLKPKKFQRMENSLNLLFKNFKSSRKRKS</sequence>